<dbReference type="PANTHER" id="PTHR48200:SF1">
    <property type="entry name" value="AMINOTRANSFERASE-LIKE PLANT MOBILE DOMAIN-CONTAINING PROTEIN"/>
    <property type="match status" value="1"/>
</dbReference>
<dbReference type="Proteomes" id="UP000593561">
    <property type="component" value="Unassembled WGS sequence"/>
</dbReference>
<comment type="caution">
    <text evidence="1">The sequence shown here is derived from an EMBL/GenBank/DDBJ whole genome shotgun (WGS) entry which is preliminary data.</text>
</comment>
<accession>A0A7J8TJ01</accession>
<reference evidence="1 2" key="1">
    <citation type="journal article" date="2019" name="Genome Biol. Evol.">
        <title>Insights into the evolution of the New World diploid cottons (Gossypium, subgenus Houzingenia) based on genome sequencing.</title>
        <authorList>
            <person name="Grover C.E."/>
            <person name="Arick M.A. 2nd"/>
            <person name="Thrash A."/>
            <person name="Conover J.L."/>
            <person name="Sanders W.S."/>
            <person name="Peterson D.G."/>
            <person name="Frelichowski J.E."/>
            <person name="Scheffler J.A."/>
            <person name="Scheffler B.E."/>
            <person name="Wendel J.F."/>
        </authorList>
    </citation>
    <scope>NUCLEOTIDE SEQUENCE [LARGE SCALE GENOMIC DNA]</scope>
    <source>
        <strain evidence="1">27</strain>
        <tissue evidence="1">Leaf</tissue>
    </source>
</reference>
<dbReference type="AlphaFoldDB" id="A0A7J8TJ01"/>
<dbReference type="EMBL" id="JABFAC010250103">
    <property type="protein sequence ID" value="MBA0638196.1"/>
    <property type="molecule type" value="Genomic_DNA"/>
</dbReference>
<evidence type="ECO:0000313" key="1">
    <source>
        <dbReference type="EMBL" id="MBA0638196.1"/>
    </source>
</evidence>
<organism evidence="1 2">
    <name type="scientific">Gossypium davidsonii</name>
    <name type="common">Davidson's cotton</name>
    <name type="synonym">Gossypium klotzschianum subsp. davidsonii</name>
    <dbReference type="NCBI Taxonomy" id="34287"/>
    <lineage>
        <taxon>Eukaryota</taxon>
        <taxon>Viridiplantae</taxon>
        <taxon>Streptophyta</taxon>
        <taxon>Embryophyta</taxon>
        <taxon>Tracheophyta</taxon>
        <taxon>Spermatophyta</taxon>
        <taxon>Magnoliopsida</taxon>
        <taxon>eudicotyledons</taxon>
        <taxon>Gunneridae</taxon>
        <taxon>Pentapetalae</taxon>
        <taxon>rosids</taxon>
        <taxon>malvids</taxon>
        <taxon>Malvales</taxon>
        <taxon>Malvaceae</taxon>
        <taxon>Malvoideae</taxon>
        <taxon>Gossypium</taxon>
    </lineage>
</organism>
<proteinExistence type="predicted"/>
<evidence type="ECO:0000313" key="2">
    <source>
        <dbReference type="Proteomes" id="UP000593561"/>
    </source>
</evidence>
<sequence length="57" mass="6949">MSNAWNQTRQMKRLDMGPMTIPEYNDWRVRRINDNIPEPSHETVSRWRNIYESSLLN</sequence>
<name>A0A7J8TJ01_GOSDV</name>
<protein>
    <submittedName>
        <fullName evidence="1">Uncharacterized protein</fullName>
    </submittedName>
</protein>
<dbReference type="PANTHER" id="PTHR48200">
    <property type="entry name" value="PROTEIN, PUTATIVE-RELATED"/>
    <property type="match status" value="1"/>
</dbReference>
<gene>
    <name evidence="1" type="ORF">Godav_028966</name>
</gene>
<keyword evidence="2" id="KW-1185">Reference proteome</keyword>